<accession>A0A679FWI0</accession>
<organism evidence="2 3">
    <name type="scientific">Geobacillus subterraneus</name>
    <dbReference type="NCBI Taxonomy" id="129338"/>
    <lineage>
        <taxon>Bacteria</taxon>
        <taxon>Bacillati</taxon>
        <taxon>Bacillota</taxon>
        <taxon>Bacilli</taxon>
        <taxon>Bacillales</taxon>
        <taxon>Anoxybacillaceae</taxon>
        <taxon>Geobacillus</taxon>
    </lineage>
</organism>
<evidence type="ECO:0000313" key="2">
    <source>
        <dbReference type="EMBL" id="BBW97134.1"/>
    </source>
</evidence>
<sequence>MPDGISYHAKDILFKSLSALYQNQALDVYGLHGLPRIKALLPNEFPSVRADDKRADTVFLLEDDSILLLEYESNERFIDNHLKYLEYACRILRTSYQQEKRIRPIRIVVIYTSDVTSVHQHLDAGDVFLSSKAVLLGEFNGDAIFQAIEEKIHNGEPLTPGETMKLILVPLMHTRLDRQTMIEKTIELAKTIREEPKQLHIIAGVLTATDKFIDPSYAQKVKEWMKMNKVFRLLVEDLEQEKEKAVKQAEKQKAIEIAKNLLDVLPIHEVAKRTGLTVAEVAELAKEMDQNQSPVQ</sequence>
<keyword evidence="1" id="KW-0175">Coiled coil</keyword>
<dbReference type="Proteomes" id="UP000501421">
    <property type="component" value="Chromosome"/>
</dbReference>
<protein>
    <submittedName>
        <fullName evidence="2">Uncharacterized protein</fullName>
    </submittedName>
</protein>
<proteinExistence type="predicted"/>
<name>A0A679FWI0_9BACL</name>
<evidence type="ECO:0000256" key="1">
    <source>
        <dbReference type="SAM" id="Coils"/>
    </source>
</evidence>
<reference evidence="3" key="1">
    <citation type="journal article" date="2020" name="Microbiol. Resour. Announc.">
        <title>Complete Genome Sequence of Geobacillus sp. Strain E55-1, Isolated from Mine Geyser in Japan.</title>
        <authorList>
            <person name="Miyazaki K."/>
            <person name="Hase E."/>
            <person name="Tokito N."/>
        </authorList>
    </citation>
    <scope>NUCLEOTIDE SEQUENCE [LARGE SCALE GENOMIC DNA]</scope>
    <source>
        <strain evidence="3">E55-1</strain>
    </source>
</reference>
<evidence type="ECO:0000313" key="3">
    <source>
        <dbReference type="Proteomes" id="UP000501421"/>
    </source>
</evidence>
<dbReference type="RefSeq" id="WP_033843266.1">
    <property type="nucleotide sequence ID" value="NZ_AP022557.1"/>
</dbReference>
<feature type="coiled-coil region" evidence="1">
    <location>
        <begin position="228"/>
        <end position="255"/>
    </location>
</feature>
<dbReference type="EMBL" id="AP022557">
    <property type="protein sequence ID" value="BBW97134.1"/>
    <property type="molecule type" value="Genomic_DNA"/>
</dbReference>
<keyword evidence="3" id="KW-1185">Reference proteome</keyword>
<dbReference type="AlphaFoldDB" id="A0A679FWI0"/>
<gene>
    <name evidence="2" type="ORF">GsuE55_19670</name>
</gene>